<dbReference type="InterPro" id="IPR000566">
    <property type="entry name" value="Lipocln_cytosolic_FA-bd_dom"/>
</dbReference>
<organism evidence="3 4">
    <name type="scientific">Sulfitobacter donghicola DSW-25 = KCTC 12864 = JCM 14565</name>
    <dbReference type="NCBI Taxonomy" id="1300350"/>
    <lineage>
        <taxon>Bacteria</taxon>
        <taxon>Pseudomonadati</taxon>
        <taxon>Pseudomonadota</taxon>
        <taxon>Alphaproteobacteria</taxon>
        <taxon>Rhodobacterales</taxon>
        <taxon>Roseobacteraceae</taxon>
        <taxon>Sulfitobacter</taxon>
    </lineage>
</organism>
<proteinExistence type="predicted"/>
<dbReference type="STRING" id="1300350.Z948_2763"/>
<dbReference type="Gene3D" id="2.40.128.20">
    <property type="match status" value="1"/>
</dbReference>
<evidence type="ECO:0000256" key="1">
    <source>
        <dbReference type="SAM" id="SignalP"/>
    </source>
</evidence>
<keyword evidence="1" id="KW-0732">Signal</keyword>
<protein>
    <submittedName>
        <fullName evidence="3">Lipocalin</fullName>
    </submittedName>
</protein>
<evidence type="ECO:0000313" key="3">
    <source>
        <dbReference type="EMBL" id="KEJ89235.1"/>
    </source>
</evidence>
<evidence type="ECO:0000313" key="4">
    <source>
        <dbReference type="Proteomes" id="UP000027734"/>
    </source>
</evidence>
<dbReference type="AlphaFoldDB" id="A0A073II44"/>
<dbReference type="EMBL" id="JAMC01000003">
    <property type="protein sequence ID" value="KEJ89235.1"/>
    <property type="molecule type" value="Genomic_DNA"/>
</dbReference>
<name>A0A073II44_9RHOB</name>
<gene>
    <name evidence="3" type="ORF">DSW25_09395</name>
</gene>
<comment type="caution">
    <text evidence="3">The sequence shown here is derived from an EMBL/GenBank/DDBJ whole genome shotgun (WGS) entry which is preliminary data.</text>
</comment>
<accession>A0A073II44</accession>
<reference evidence="3 4" key="1">
    <citation type="submission" date="2014-01" db="EMBL/GenBank/DDBJ databases">
        <title>Sulfitobacter donghicola JCM 14565 Genome Sequencing.</title>
        <authorList>
            <person name="Lai Q."/>
            <person name="Hong Z."/>
        </authorList>
    </citation>
    <scope>NUCLEOTIDE SEQUENCE [LARGE SCALE GENOMIC DNA]</scope>
    <source>
        <strain evidence="3 4">JCM 14565</strain>
    </source>
</reference>
<dbReference type="SUPFAM" id="SSF50814">
    <property type="entry name" value="Lipocalins"/>
    <property type="match status" value="1"/>
</dbReference>
<dbReference type="Proteomes" id="UP000027734">
    <property type="component" value="Unassembled WGS sequence"/>
</dbReference>
<dbReference type="InterPro" id="IPR012674">
    <property type="entry name" value="Calycin"/>
</dbReference>
<dbReference type="eggNOG" id="COG3040">
    <property type="taxonomic scope" value="Bacteria"/>
</dbReference>
<dbReference type="Pfam" id="PF08212">
    <property type="entry name" value="Lipocalin_2"/>
    <property type="match status" value="1"/>
</dbReference>
<feature type="signal peptide" evidence="1">
    <location>
        <begin position="1"/>
        <end position="16"/>
    </location>
</feature>
<sequence>MRGALLAGLMALGACAVEPPAPVPVGPSYRDQTALIGVTSRFDADKFAGVWYIRAGFDPALGKMAFRMIDTPNGHAMRLGAFVCDGAGVCGDYSQDLPAAKKGKGRYAVQMPDGNTRDFWVLWVDEGFRTAVLGNKSGDFGWIVDRSTKGGSDRIKAAKEILDFNGYDVSQLKVVR</sequence>
<keyword evidence="4" id="KW-1185">Reference proteome</keyword>
<dbReference type="PROSITE" id="PS51257">
    <property type="entry name" value="PROKAR_LIPOPROTEIN"/>
    <property type="match status" value="1"/>
</dbReference>
<evidence type="ECO:0000259" key="2">
    <source>
        <dbReference type="Pfam" id="PF08212"/>
    </source>
</evidence>
<feature type="domain" description="Lipocalin/cytosolic fatty-acid binding" evidence="2">
    <location>
        <begin position="112"/>
        <end position="175"/>
    </location>
</feature>
<feature type="chain" id="PRO_5001691573" evidence="1">
    <location>
        <begin position="17"/>
        <end position="176"/>
    </location>
</feature>